<gene>
    <name evidence="2" type="ORF">IHE44_0001268</name>
    <name evidence="1" type="ORF">IHE44_003333</name>
</gene>
<evidence type="ECO:0000313" key="3">
    <source>
        <dbReference type="Proteomes" id="UP000618051"/>
    </source>
</evidence>
<dbReference type="EMBL" id="JADDUC020000001">
    <property type="protein sequence ID" value="KAI1243635.1"/>
    <property type="molecule type" value="Genomic_DNA"/>
</dbReference>
<proteinExistence type="predicted"/>
<dbReference type="Proteomes" id="UP000618051">
    <property type="component" value="Unassembled WGS sequence"/>
</dbReference>
<name>A0A835TSA1_9PASS</name>
<protein>
    <recommendedName>
        <fullName evidence="4">IPIL1 protein</fullName>
    </recommendedName>
</protein>
<evidence type="ECO:0000313" key="1">
    <source>
        <dbReference type="EMBL" id="KAG0116971.1"/>
    </source>
</evidence>
<reference evidence="2 3" key="2">
    <citation type="journal article" date="2021" name="J. Hered.">
        <title>Feather Gene Expression Elucidates the Developmental Basis of Plumage Iridescence in African Starlings.</title>
        <authorList>
            <person name="Rubenstein D.R."/>
            <person name="Corvelo A."/>
            <person name="MacManes M.D."/>
            <person name="Maia R."/>
            <person name="Narzisi G."/>
            <person name="Rousaki A."/>
            <person name="Vandenabeele P."/>
            <person name="Shawkey M.D."/>
            <person name="Solomon J."/>
        </authorList>
    </citation>
    <scope>NUCLEOTIDE SEQUENCE [LARGE SCALE GENOMIC DNA]</scope>
    <source>
        <strain evidence="2">SS15</strain>
    </source>
</reference>
<comment type="caution">
    <text evidence="1">The sequence shown here is derived from an EMBL/GenBank/DDBJ whole genome shotgun (WGS) entry which is preliminary data.</text>
</comment>
<sequence>TFFPVLQGAIGFGSAFEGWTAHEEEEVPCARHTFHLEWDTDEQRPGGNFHICMELECSCLREQPSVNLLCLLHHCPHVQPPGHPVHQLLPRCEENCPLVLCTGEINLVAFVPVTQLAFSAAALQMLLKTQADQRRRKLLARCLGHLCEQLALRGPHPKHNTYALRGRDQVLQVHGQAGPQDSSHLKYLQLFAGVPVHKDFSVYYIKTIVMLLLSTVPVPRWHRRYFMLQLSDSLELLWLSLKRNTWRILLWATSGFWRRSACP</sequence>
<evidence type="ECO:0008006" key="4">
    <source>
        <dbReference type="Google" id="ProtNLM"/>
    </source>
</evidence>
<feature type="non-terminal residue" evidence="1">
    <location>
        <position position="263"/>
    </location>
</feature>
<evidence type="ECO:0000313" key="2">
    <source>
        <dbReference type="EMBL" id="KAI1243635.1"/>
    </source>
</evidence>
<reference evidence="1" key="1">
    <citation type="submission" date="2020-10" db="EMBL/GenBank/DDBJ databases">
        <title>Feather gene expression reveals the developmental basis of iridescence in African starlings.</title>
        <authorList>
            <person name="Rubenstein D.R."/>
        </authorList>
    </citation>
    <scope>NUCLEOTIDE SEQUENCE</scope>
    <source>
        <strain evidence="1">SS15</strain>
        <tissue evidence="1">Liver</tissue>
    </source>
</reference>
<reference evidence="2" key="3">
    <citation type="submission" date="2022-01" db="EMBL/GenBank/DDBJ databases">
        <authorList>
            <person name="Rubenstein D.R."/>
        </authorList>
    </citation>
    <scope>NUCLEOTIDE SEQUENCE</scope>
    <source>
        <strain evidence="2">SS15</strain>
        <tissue evidence="2">Liver</tissue>
    </source>
</reference>
<organism evidence="1">
    <name type="scientific">Lamprotornis superbus</name>
    <dbReference type="NCBI Taxonomy" id="245042"/>
    <lineage>
        <taxon>Eukaryota</taxon>
        <taxon>Metazoa</taxon>
        <taxon>Chordata</taxon>
        <taxon>Craniata</taxon>
        <taxon>Vertebrata</taxon>
        <taxon>Euteleostomi</taxon>
        <taxon>Archelosauria</taxon>
        <taxon>Archosauria</taxon>
        <taxon>Dinosauria</taxon>
        <taxon>Saurischia</taxon>
        <taxon>Theropoda</taxon>
        <taxon>Coelurosauria</taxon>
        <taxon>Aves</taxon>
        <taxon>Neognathae</taxon>
        <taxon>Neoaves</taxon>
        <taxon>Telluraves</taxon>
        <taxon>Australaves</taxon>
        <taxon>Passeriformes</taxon>
        <taxon>Sturnidae</taxon>
        <taxon>Lamprotornis</taxon>
    </lineage>
</organism>
<dbReference type="AlphaFoldDB" id="A0A835TSA1"/>
<keyword evidence="3" id="KW-1185">Reference proteome</keyword>
<accession>A0A835TSA1</accession>
<dbReference type="EMBL" id="JADDUC010000154">
    <property type="protein sequence ID" value="KAG0116971.1"/>
    <property type="molecule type" value="Genomic_DNA"/>
</dbReference>
<dbReference type="OrthoDB" id="9034619at2759"/>